<dbReference type="Proteomes" id="UP000249577">
    <property type="component" value="Unassembled WGS sequence"/>
</dbReference>
<evidence type="ECO:0000313" key="2">
    <source>
        <dbReference type="Proteomes" id="UP000249577"/>
    </source>
</evidence>
<comment type="caution">
    <text evidence="1">The sequence shown here is derived from an EMBL/GenBank/DDBJ whole genome shotgun (WGS) entry which is preliminary data.</text>
</comment>
<dbReference type="EMBL" id="QFPN01000002">
    <property type="protein sequence ID" value="PZQ17720.1"/>
    <property type="molecule type" value="Genomic_DNA"/>
</dbReference>
<dbReference type="AlphaFoldDB" id="A0A2W5MVM6"/>
<reference evidence="1 2" key="1">
    <citation type="submission" date="2017-08" db="EMBL/GenBank/DDBJ databases">
        <title>Infants hospitalized years apart are colonized by the same room-sourced microbial strains.</title>
        <authorList>
            <person name="Brooks B."/>
            <person name="Olm M.R."/>
            <person name="Firek B.A."/>
            <person name="Baker R."/>
            <person name="Thomas B.C."/>
            <person name="Morowitz M.J."/>
            <person name="Banfield J.F."/>
        </authorList>
    </citation>
    <scope>NUCLEOTIDE SEQUENCE [LARGE SCALE GENOMIC DNA]</scope>
    <source>
        <strain evidence="1">S2_005_003_R2_43</strain>
    </source>
</reference>
<evidence type="ECO:0000313" key="1">
    <source>
        <dbReference type="EMBL" id="PZQ17720.1"/>
    </source>
</evidence>
<proteinExistence type="predicted"/>
<gene>
    <name evidence="1" type="ORF">DI565_02975</name>
</gene>
<name>A0A2W5MVM6_ANCNO</name>
<sequence>MKNHREDRRLSAQGFSTEAGRAALMDWPRAIVWPMSAPIVQAIARAKQAFASIAAACCIFQAPAGGAPAPLAPVPFSLACATAASSFASNEGALFSEAYGTLTTGRKRGGVM</sequence>
<protein>
    <submittedName>
        <fullName evidence="1">Uncharacterized protein</fullName>
    </submittedName>
</protein>
<organism evidence="1 2">
    <name type="scientific">Ancylobacter novellus</name>
    <name type="common">Thiobacillus novellus</name>
    <dbReference type="NCBI Taxonomy" id="921"/>
    <lineage>
        <taxon>Bacteria</taxon>
        <taxon>Pseudomonadati</taxon>
        <taxon>Pseudomonadota</taxon>
        <taxon>Alphaproteobacteria</taxon>
        <taxon>Hyphomicrobiales</taxon>
        <taxon>Xanthobacteraceae</taxon>
        <taxon>Ancylobacter</taxon>
    </lineage>
</organism>
<accession>A0A2W5MVM6</accession>